<name>A0A382B0M2_9ZZZZ</name>
<proteinExistence type="predicted"/>
<sequence length="83" mass="9908">MITKSEFNILAKKLDLSSQDSWSKDYWIKHKDRYFNNILLIDKYCSGTKILEIGSYPFHQTLLLKKMNYNITGFDLNPDRQMQ</sequence>
<reference evidence="1" key="1">
    <citation type="submission" date="2018-05" db="EMBL/GenBank/DDBJ databases">
        <authorList>
            <person name="Lanie J.A."/>
            <person name="Ng W.-L."/>
            <person name="Kazmierczak K.M."/>
            <person name="Andrzejewski T.M."/>
            <person name="Davidsen T.M."/>
            <person name="Wayne K.J."/>
            <person name="Tettelin H."/>
            <person name="Glass J.I."/>
            <person name="Rusch D."/>
            <person name="Podicherti R."/>
            <person name="Tsui H.-C.T."/>
            <person name="Winkler M.E."/>
        </authorList>
    </citation>
    <scope>NUCLEOTIDE SEQUENCE</scope>
</reference>
<dbReference type="InterPro" id="IPR029063">
    <property type="entry name" value="SAM-dependent_MTases_sf"/>
</dbReference>
<organism evidence="1">
    <name type="scientific">marine metagenome</name>
    <dbReference type="NCBI Taxonomy" id="408172"/>
    <lineage>
        <taxon>unclassified sequences</taxon>
        <taxon>metagenomes</taxon>
        <taxon>ecological metagenomes</taxon>
    </lineage>
</organism>
<protein>
    <recommendedName>
        <fullName evidence="2">Methyltransferase domain-containing protein</fullName>
    </recommendedName>
</protein>
<dbReference type="EMBL" id="UINC01027508">
    <property type="protein sequence ID" value="SVB06862.1"/>
    <property type="molecule type" value="Genomic_DNA"/>
</dbReference>
<evidence type="ECO:0000313" key="1">
    <source>
        <dbReference type="EMBL" id="SVB06862.1"/>
    </source>
</evidence>
<accession>A0A382B0M2</accession>
<evidence type="ECO:0008006" key="2">
    <source>
        <dbReference type="Google" id="ProtNLM"/>
    </source>
</evidence>
<gene>
    <name evidence="1" type="ORF">METZ01_LOCUS159716</name>
</gene>
<feature type="non-terminal residue" evidence="1">
    <location>
        <position position="83"/>
    </location>
</feature>
<dbReference type="Gene3D" id="3.40.50.150">
    <property type="entry name" value="Vaccinia Virus protein VP39"/>
    <property type="match status" value="1"/>
</dbReference>
<dbReference type="AlphaFoldDB" id="A0A382B0M2"/>